<dbReference type="Gene3D" id="3.10.50.10">
    <property type="match status" value="1"/>
</dbReference>
<dbReference type="GO" id="GO:0008061">
    <property type="term" value="F:chitin binding"/>
    <property type="evidence" value="ECO:0007669"/>
    <property type="project" value="InterPro"/>
</dbReference>
<reference evidence="1" key="1">
    <citation type="submission" date="2022-10" db="EMBL/GenBank/DDBJ databases">
        <authorList>
            <person name="Byrne P K."/>
        </authorList>
    </citation>
    <scope>NUCLEOTIDE SEQUENCE</scope>
    <source>
        <strain evidence="1">IFO1802</strain>
    </source>
</reference>
<evidence type="ECO:0000313" key="2">
    <source>
        <dbReference type="Proteomes" id="UP001162087"/>
    </source>
</evidence>
<dbReference type="InterPro" id="IPR029070">
    <property type="entry name" value="Chitinase_insertion_sf"/>
</dbReference>
<dbReference type="Pfam" id="PF00704">
    <property type="entry name" value="Glyco_hydro_18"/>
    <property type="match status" value="1"/>
</dbReference>
<dbReference type="GO" id="GO:0008843">
    <property type="term" value="F:endochitinase activity"/>
    <property type="evidence" value="ECO:0007669"/>
    <property type="project" value="UniProtKB-EC"/>
</dbReference>
<dbReference type="CDD" id="cd06548">
    <property type="entry name" value="GH18_chitinase"/>
    <property type="match status" value="1"/>
</dbReference>
<dbReference type="GO" id="GO:0005576">
    <property type="term" value="C:extracellular region"/>
    <property type="evidence" value="ECO:0007669"/>
    <property type="project" value="UniProtKB-SubCell"/>
</dbReference>
<keyword evidence="2" id="KW-1185">Reference proteome</keyword>
<dbReference type="Proteomes" id="UP001162087">
    <property type="component" value="Chromosome 4"/>
</dbReference>
<dbReference type="InterPro" id="IPR050314">
    <property type="entry name" value="Glycosyl_Hydrlase_18"/>
</dbReference>
<dbReference type="InterPro" id="IPR001579">
    <property type="entry name" value="Glyco_hydro_18_chit_AS"/>
</dbReference>
<dbReference type="InterPro" id="IPR011583">
    <property type="entry name" value="Chitinase_II/V-like_cat"/>
</dbReference>
<dbReference type="PANTHER" id="PTHR11177:SF317">
    <property type="entry name" value="CHITINASE 12-RELATED"/>
    <property type="match status" value="1"/>
</dbReference>
<dbReference type="GO" id="GO:0000272">
    <property type="term" value="P:polysaccharide catabolic process"/>
    <property type="evidence" value="ECO:0007669"/>
    <property type="project" value="UniProtKB-KW"/>
</dbReference>
<accession>A0AA35JF35</accession>
<organism evidence="1 2">
    <name type="scientific">Saccharomyces kudriavzevii (strain ATCC MYA-4449 / AS 2.2408 / CBS 8840 / NBRC 1802 / NCYC 2889)</name>
    <name type="common">Yeast</name>
    <dbReference type="NCBI Taxonomy" id="226230"/>
    <lineage>
        <taxon>Eukaryota</taxon>
        <taxon>Fungi</taxon>
        <taxon>Dikarya</taxon>
        <taxon>Ascomycota</taxon>
        <taxon>Saccharomycotina</taxon>
        <taxon>Saccharomycetes</taxon>
        <taxon>Saccharomycetales</taxon>
        <taxon>Saccharomycetaceae</taxon>
        <taxon>Saccharomyces</taxon>
    </lineage>
</organism>
<gene>
    <name evidence="1" type="primary">SKDI04G5800</name>
    <name evidence="1" type="ORF">SKDI_04G5800</name>
</gene>
<dbReference type="SUPFAM" id="SSF51445">
    <property type="entry name" value="(Trans)glycosidases"/>
    <property type="match status" value="1"/>
</dbReference>
<dbReference type="PROSITE" id="PS51910">
    <property type="entry name" value="GH18_2"/>
    <property type="match status" value="1"/>
</dbReference>
<evidence type="ECO:0000313" key="1">
    <source>
        <dbReference type="EMBL" id="CAI4059044.1"/>
    </source>
</evidence>
<dbReference type="SUPFAM" id="SSF54556">
    <property type="entry name" value="Chitinase insertion domain"/>
    <property type="match status" value="1"/>
</dbReference>
<dbReference type="PROSITE" id="PS01095">
    <property type="entry name" value="GH18_1"/>
    <property type="match status" value="1"/>
</dbReference>
<dbReference type="OrthoDB" id="76388at2759"/>
<dbReference type="InterPro" id="IPR017853">
    <property type="entry name" value="GH"/>
</dbReference>
<dbReference type="InterPro" id="IPR001223">
    <property type="entry name" value="Glyco_hydro18_cat"/>
</dbReference>
<protein>
    <submittedName>
        <fullName evidence="1">Uncharacterized protein</fullName>
    </submittedName>
</protein>
<sequence length="511" mass="58752">MLGYSEQQRSKTSIISHLLILLIIITIIIEMCLYNKIFKSQRSDDIRDNFRNGGDQVPSMVQNQKPHDGGKGYVSGVYYSNWSPYTPRFHFPHDINLMQVSHVYYAFFRINSKTGGIESTDSWSDLEMNLYKPLAIKSSQLVENNLNDSVQNILPLGCVGELFYLKNACSEKKFKVIMSIGGWSDSENFKTIVGDDKLLQNFVDSSVETMFKLGFDGIDIDWEFPENNKIEPQGYLKLVKMLRLKLNNLESQIFGESIEDHFQISIAAPAFKDKLFFLPISEIDQYIDYWNMMTYDYYGSWSETTGYHSNLFSETELSGNFAMHYMIDEFSVDSSKLVLGMAAYGRSFHIKDSKFQPFTQNTVLINQHFKGVGKPGKEIDKADGKEGIWPYKSLPKKGTIEQYDPKYVSAYCFDEKNSIFISYDNTKSAKTKAEYVMHNKLGGGFWWESCGEAHTNKSRSLINAFNEGIRFNVSSKPSMFQDMRVIKFYLNKYGDDGFLSPYLKHLESSKQ</sequence>
<dbReference type="SMART" id="SM00636">
    <property type="entry name" value="Glyco_18"/>
    <property type="match status" value="1"/>
</dbReference>
<proteinExistence type="predicted"/>
<dbReference type="EMBL" id="OX365899">
    <property type="protein sequence ID" value="CAI4059044.1"/>
    <property type="molecule type" value="Genomic_DNA"/>
</dbReference>
<dbReference type="PANTHER" id="PTHR11177">
    <property type="entry name" value="CHITINASE"/>
    <property type="match status" value="1"/>
</dbReference>
<dbReference type="Gene3D" id="3.20.20.80">
    <property type="entry name" value="Glycosidases"/>
    <property type="match status" value="1"/>
</dbReference>
<name>A0AA35JF35_SACK1</name>
<dbReference type="GO" id="GO:0006032">
    <property type="term" value="P:chitin catabolic process"/>
    <property type="evidence" value="ECO:0007669"/>
    <property type="project" value="UniProtKB-KW"/>
</dbReference>